<dbReference type="Proteomes" id="UP000236630">
    <property type="component" value="Unassembled WGS sequence"/>
</dbReference>
<evidence type="ECO:0000256" key="3">
    <source>
        <dbReference type="ARBA" id="ARBA00022691"/>
    </source>
</evidence>
<dbReference type="Pfam" id="PF00891">
    <property type="entry name" value="Methyltransf_2"/>
    <property type="match status" value="1"/>
</dbReference>
<keyword evidence="1" id="KW-0489">Methyltransferase</keyword>
<dbReference type="STRING" id="55188.A0A2H5MXZ5"/>
<name>A0A2H5MXZ5_CITUN</name>
<dbReference type="GO" id="GO:0008171">
    <property type="term" value="F:O-methyltransferase activity"/>
    <property type="evidence" value="ECO:0007669"/>
    <property type="project" value="InterPro"/>
</dbReference>
<evidence type="ECO:0000313" key="5">
    <source>
        <dbReference type="EMBL" id="GAY32846.1"/>
    </source>
</evidence>
<evidence type="ECO:0000313" key="6">
    <source>
        <dbReference type="Proteomes" id="UP000236630"/>
    </source>
</evidence>
<keyword evidence="6" id="KW-1185">Reference proteome</keyword>
<dbReference type="PANTHER" id="PTHR11746">
    <property type="entry name" value="O-METHYLTRANSFERASE"/>
    <property type="match status" value="1"/>
</dbReference>
<organism evidence="5 6">
    <name type="scientific">Citrus unshiu</name>
    <name type="common">Satsuma mandarin</name>
    <name type="synonym">Citrus nobilis var. unshiu</name>
    <dbReference type="NCBI Taxonomy" id="55188"/>
    <lineage>
        <taxon>Eukaryota</taxon>
        <taxon>Viridiplantae</taxon>
        <taxon>Streptophyta</taxon>
        <taxon>Embryophyta</taxon>
        <taxon>Tracheophyta</taxon>
        <taxon>Spermatophyta</taxon>
        <taxon>Magnoliopsida</taxon>
        <taxon>eudicotyledons</taxon>
        <taxon>Gunneridae</taxon>
        <taxon>Pentapetalae</taxon>
        <taxon>rosids</taxon>
        <taxon>malvids</taxon>
        <taxon>Sapindales</taxon>
        <taxon>Rutaceae</taxon>
        <taxon>Aurantioideae</taxon>
        <taxon>Citrus</taxon>
    </lineage>
</organism>
<sequence length="192" mass="22055">MDQQLQLHNPQNLKLSATICQTIQSKSELTLKPRPWEDAFRMLRMLLLTMSNRIAPLMIQNELRAGFNSQNTCVEHGGGDMFQNVAKGDAIYMKWILHDWSDEHCLKLFKKCYKSIPKDGMVIIVETILPKLPETRTLSKIISQGDVLMMTQNLGGKERTKHELMTLVTGAGFGGIRFECFICNLWVMEFYK</sequence>
<evidence type="ECO:0000256" key="2">
    <source>
        <dbReference type="ARBA" id="ARBA00022679"/>
    </source>
</evidence>
<dbReference type="AlphaFoldDB" id="A0A2H5MXZ5"/>
<dbReference type="SUPFAM" id="SSF53335">
    <property type="entry name" value="S-adenosyl-L-methionine-dependent methyltransferases"/>
    <property type="match status" value="1"/>
</dbReference>
<proteinExistence type="predicted"/>
<dbReference type="Gene3D" id="3.40.50.150">
    <property type="entry name" value="Vaccinia Virus protein VP39"/>
    <property type="match status" value="1"/>
</dbReference>
<dbReference type="InterPro" id="IPR001077">
    <property type="entry name" value="COMT_C"/>
</dbReference>
<keyword evidence="3" id="KW-0949">S-adenosyl-L-methionine</keyword>
<reference evidence="5 6" key="1">
    <citation type="journal article" date="2017" name="Front. Genet.">
        <title>Draft sequencing of the heterozygous diploid genome of Satsuma (Citrus unshiu Marc.) using a hybrid assembly approach.</title>
        <authorList>
            <person name="Shimizu T."/>
            <person name="Tanizawa Y."/>
            <person name="Mochizuki T."/>
            <person name="Nagasaki H."/>
            <person name="Yoshioka T."/>
            <person name="Toyoda A."/>
            <person name="Fujiyama A."/>
            <person name="Kaminuma E."/>
            <person name="Nakamura Y."/>
        </authorList>
    </citation>
    <scope>NUCLEOTIDE SEQUENCE [LARGE SCALE GENOMIC DNA]</scope>
    <source>
        <strain evidence="6">cv. Miyagawa wase</strain>
    </source>
</reference>
<comment type="caution">
    <text evidence="5">The sequence shown here is derived from an EMBL/GenBank/DDBJ whole genome shotgun (WGS) entry which is preliminary data.</text>
</comment>
<dbReference type="InterPro" id="IPR016461">
    <property type="entry name" value="COMT-like"/>
</dbReference>
<dbReference type="EMBL" id="BDQV01001422">
    <property type="protein sequence ID" value="GAY32846.1"/>
    <property type="molecule type" value="Genomic_DNA"/>
</dbReference>
<dbReference type="PROSITE" id="PS51683">
    <property type="entry name" value="SAM_OMT_II"/>
    <property type="match status" value="1"/>
</dbReference>
<dbReference type="GO" id="GO:0032259">
    <property type="term" value="P:methylation"/>
    <property type="evidence" value="ECO:0007669"/>
    <property type="project" value="UniProtKB-KW"/>
</dbReference>
<evidence type="ECO:0000259" key="4">
    <source>
        <dbReference type="Pfam" id="PF00891"/>
    </source>
</evidence>
<protein>
    <recommendedName>
        <fullName evidence="4">O-methyltransferase C-terminal domain-containing protein</fullName>
    </recommendedName>
</protein>
<evidence type="ECO:0000256" key="1">
    <source>
        <dbReference type="ARBA" id="ARBA00022603"/>
    </source>
</evidence>
<dbReference type="InterPro" id="IPR029063">
    <property type="entry name" value="SAM-dependent_MTases_sf"/>
</dbReference>
<feature type="domain" description="O-methyltransferase C-terminal" evidence="4">
    <location>
        <begin position="69"/>
        <end position="173"/>
    </location>
</feature>
<gene>
    <name evidence="5" type="ORF">CUMW_274270</name>
</gene>
<keyword evidence="2" id="KW-0808">Transferase</keyword>
<accession>A0A2H5MXZ5</accession>